<evidence type="ECO:0000256" key="1">
    <source>
        <dbReference type="ARBA" id="ARBA00022679"/>
    </source>
</evidence>
<dbReference type="PANTHER" id="PTHR36449:SF1">
    <property type="entry name" value="ACETYLTRANSFERASE"/>
    <property type="match status" value="1"/>
</dbReference>
<dbReference type="Proteomes" id="UP001341297">
    <property type="component" value="Unassembled WGS sequence"/>
</dbReference>
<keyword evidence="2" id="KW-0012">Acyltransferase</keyword>
<evidence type="ECO:0000313" key="5">
    <source>
        <dbReference type="Proteomes" id="UP000036168"/>
    </source>
</evidence>
<reference evidence="3 5" key="1">
    <citation type="journal article" date="2015" name="Int. J. Syst. Evol. Microbiol.">
        <title>Bacillus glycinifermentans sp. nov., isolated from fermented soybean paste.</title>
        <authorList>
            <person name="Kim S.J."/>
            <person name="Dunlap C.A."/>
            <person name="Kwon S.W."/>
            <person name="Rooney A.P."/>
        </authorList>
    </citation>
    <scope>NUCLEOTIDE SEQUENCE [LARGE SCALE GENOMIC DNA]</scope>
    <source>
        <strain evidence="3 5">GO-13</strain>
    </source>
</reference>
<dbReference type="EMBL" id="JARRTL010000001">
    <property type="protein sequence ID" value="MEC0483251.1"/>
    <property type="molecule type" value="Genomic_DNA"/>
</dbReference>
<dbReference type="GO" id="GO:0016746">
    <property type="term" value="F:acyltransferase activity"/>
    <property type="evidence" value="ECO:0007669"/>
    <property type="project" value="UniProtKB-KW"/>
</dbReference>
<accession>A0A0T6BS72</accession>
<organism evidence="3 5">
    <name type="scientific">Bacillus glycinifermentans</name>
    <dbReference type="NCBI Taxonomy" id="1664069"/>
    <lineage>
        <taxon>Bacteria</taxon>
        <taxon>Bacillati</taxon>
        <taxon>Bacillota</taxon>
        <taxon>Bacilli</taxon>
        <taxon>Bacillales</taxon>
        <taxon>Bacillaceae</taxon>
        <taxon>Bacillus</taxon>
    </lineage>
</organism>
<name>A0A0T6BS72_9BACI</name>
<dbReference type="Gene3D" id="3.40.630.30">
    <property type="match status" value="1"/>
</dbReference>
<keyword evidence="6" id="KW-1185">Reference proteome</keyword>
<protein>
    <submittedName>
        <fullName evidence="3">GNAT family acetyltransferase</fullName>
    </submittedName>
</protein>
<reference evidence="4 6" key="3">
    <citation type="submission" date="2023-03" db="EMBL/GenBank/DDBJ databases">
        <title>Agriculturally important microbes genome sequencing.</title>
        <authorList>
            <person name="Dunlap C."/>
        </authorList>
    </citation>
    <scope>NUCLEOTIDE SEQUENCE [LARGE SCALE GENOMIC DNA]</scope>
    <source>
        <strain evidence="4 6">CBP-3203</strain>
    </source>
</reference>
<evidence type="ECO:0000313" key="4">
    <source>
        <dbReference type="EMBL" id="MEC0483251.1"/>
    </source>
</evidence>
<dbReference type="OrthoDB" id="1695776at2"/>
<reference evidence="3" key="2">
    <citation type="submission" date="2015-10" db="EMBL/GenBank/DDBJ databases">
        <authorList>
            <person name="Gilbert D.G."/>
        </authorList>
    </citation>
    <scope>NUCLEOTIDE SEQUENCE</scope>
    <source>
        <strain evidence="3">GO-13</strain>
    </source>
</reference>
<dbReference type="EMBL" id="LECW02000012">
    <property type="protein sequence ID" value="KRT94412.1"/>
    <property type="molecule type" value="Genomic_DNA"/>
</dbReference>
<keyword evidence="1 3" id="KW-0808">Transferase</keyword>
<proteinExistence type="predicted"/>
<sequence>MALKIISLNDLLQTQREEDIIKLLSSFETIKIKYNPGADDVEHFIHTKAIQFEKMDLSRTYLIMSSYQAKPYLAGYFSISNRPLVIPKRQFQKLSKSLQKRLMGFGHKTQQATYEIKGFLLGQLGKNYNHIAQKAGNVSGEDLLELTYKKILEAHRIVGGRILYLECEHYDKIKDFYIRNGFRQLEEYESENGLCMMVKQIQHLKED</sequence>
<dbReference type="PANTHER" id="PTHR36449">
    <property type="entry name" value="ACETYLTRANSFERASE-RELATED"/>
    <property type="match status" value="1"/>
</dbReference>
<gene>
    <name evidence="3" type="ORF">AB447_203750</name>
    <name evidence="4" type="ORF">P8828_00020</name>
</gene>
<comment type="caution">
    <text evidence="3">The sequence shown here is derived from an EMBL/GenBank/DDBJ whole genome shotgun (WGS) entry which is preliminary data.</text>
</comment>
<dbReference type="GeneID" id="92854433"/>
<evidence type="ECO:0000313" key="6">
    <source>
        <dbReference type="Proteomes" id="UP001341297"/>
    </source>
</evidence>
<dbReference type="AlphaFoldDB" id="A0A0T6BS72"/>
<evidence type="ECO:0000313" key="3">
    <source>
        <dbReference type="EMBL" id="KRT94412.1"/>
    </source>
</evidence>
<dbReference type="RefSeq" id="WP_057957537.1">
    <property type="nucleotide sequence ID" value="NZ_CP023481.1"/>
</dbReference>
<evidence type="ECO:0000256" key="2">
    <source>
        <dbReference type="ARBA" id="ARBA00023315"/>
    </source>
</evidence>
<dbReference type="Proteomes" id="UP000036168">
    <property type="component" value="Unassembled WGS sequence"/>
</dbReference>